<name>A0A4S8LSQ7_DENBC</name>
<evidence type="ECO:0000313" key="2">
    <source>
        <dbReference type="EMBL" id="THU92063.1"/>
    </source>
</evidence>
<evidence type="ECO:0000256" key="1">
    <source>
        <dbReference type="SAM" id="Phobius"/>
    </source>
</evidence>
<reference evidence="2 3" key="1">
    <citation type="journal article" date="2019" name="Nat. Ecol. Evol.">
        <title>Megaphylogeny resolves global patterns of mushroom evolution.</title>
        <authorList>
            <person name="Varga T."/>
            <person name="Krizsan K."/>
            <person name="Foldi C."/>
            <person name="Dima B."/>
            <person name="Sanchez-Garcia M."/>
            <person name="Sanchez-Ramirez S."/>
            <person name="Szollosi G.J."/>
            <person name="Szarkandi J.G."/>
            <person name="Papp V."/>
            <person name="Albert L."/>
            <person name="Andreopoulos W."/>
            <person name="Angelini C."/>
            <person name="Antonin V."/>
            <person name="Barry K.W."/>
            <person name="Bougher N.L."/>
            <person name="Buchanan P."/>
            <person name="Buyck B."/>
            <person name="Bense V."/>
            <person name="Catcheside P."/>
            <person name="Chovatia M."/>
            <person name="Cooper J."/>
            <person name="Damon W."/>
            <person name="Desjardin D."/>
            <person name="Finy P."/>
            <person name="Geml J."/>
            <person name="Haridas S."/>
            <person name="Hughes K."/>
            <person name="Justo A."/>
            <person name="Karasinski D."/>
            <person name="Kautmanova I."/>
            <person name="Kiss B."/>
            <person name="Kocsube S."/>
            <person name="Kotiranta H."/>
            <person name="LaButti K.M."/>
            <person name="Lechner B.E."/>
            <person name="Liimatainen K."/>
            <person name="Lipzen A."/>
            <person name="Lukacs Z."/>
            <person name="Mihaltcheva S."/>
            <person name="Morgado L.N."/>
            <person name="Niskanen T."/>
            <person name="Noordeloos M.E."/>
            <person name="Ohm R.A."/>
            <person name="Ortiz-Santana B."/>
            <person name="Ovrebo C."/>
            <person name="Racz N."/>
            <person name="Riley R."/>
            <person name="Savchenko A."/>
            <person name="Shiryaev A."/>
            <person name="Soop K."/>
            <person name="Spirin V."/>
            <person name="Szebenyi C."/>
            <person name="Tomsovsky M."/>
            <person name="Tulloss R.E."/>
            <person name="Uehling J."/>
            <person name="Grigoriev I.V."/>
            <person name="Vagvolgyi C."/>
            <person name="Papp T."/>
            <person name="Martin F.M."/>
            <person name="Miettinen O."/>
            <person name="Hibbett D.S."/>
            <person name="Nagy L.G."/>
        </authorList>
    </citation>
    <scope>NUCLEOTIDE SEQUENCE [LARGE SCALE GENOMIC DNA]</scope>
    <source>
        <strain evidence="2 3">CBS 962.96</strain>
    </source>
</reference>
<organism evidence="2 3">
    <name type="scientific">Dendrothele bispora (strain CBS 962.96)</name>
    <dbReference type="NCBI Taxonomy" id="1314807"/>
    <lineage>
        <taxon>Eukaryota</taxon>
        <taxon>Fungi</taxon>
        <taxon>Dikarya</taxon>
        <taxon>Basidiomycota</taxon>
        <taxon>Agaricomycotina</taxon>
        <taxon>Agaricomycetes</taxon>
        <taxon>Agaricomycetidae</taxon>
        <taxon>Agaricales</taxon>
        <taxon>Agaricales incertae sedis</taxon>
        <taxon>Dendrothele</taxon>
    </lineage>
</organism>
<protein>
    <submittedName>
        <fullName evidence="2">Uncharacterized protein</fullName>
    </submittedName>
</protein>
<keyword evidence="1" id="KW-0812">Transmembrane</keyword>
<dbReference type="Proteomes" id="UP000297245">
    <property type="component" value="Unassembled WGS sequence"/>
</dbReference>
<sequence length="248" mass="28339">MSEPHLTSVISILDYDYRIWIVQTAISYLFYGFHLTMSLTTFYVFHKIHQKSTFSRAQKFMIIVTFIMLLMSTCNLVLSNIYLWIQFSNAFEGNNFPLFNKRGYTVVTINYFGGHYNPNSFGGVTGNGEGAEADIFLAVPFCFTNLLCTILVAYKAWSYRQTVNRILQSSSPISRVQKCLLFLMESGFLYSFCWILEQVDRACVWRTSTRGASVWPITSPLLVTFIITNLTTPSKNLLIGKDTGNDFV</sequence>
<gene>
    <name evidence="2" type="ORF">K435DRAFT_800756</name>
</gene>
<feature type="transmembrane region" description="Helical" evidence="1">
    <location>
        <begin position="212"/>
        <end position="231"/>
    </location>
</feature>
<feature type="transmembrane region" description="Helical" evidence="1">
    <location>
        <begin position="135"/>
        <end position="157"/>
    </location>
</feature>
<proteinExistence type="predicted"/>
<dbReference type="EMBL" id="ML179288">
    <property type="protein sequence ID" value="THU92063.1"/>
    <property type="molecule type" value="Genomic_DNA"/>
</dbReference>
<accession>A0A4S8LSQ7</accession>
<feature type="transmembrane region" description="Helical" evidence="1">
    <location>
        <begin position="60"/>
        <end position="85"/>
    </location>
</feature>
<keyword evidence="3" id="KW-1185">Reference proteome</keyword>
<dbReference type="AlphaFoldDB" id="A0A4S8LSQ7"/>
<keyword evidence="1" id="KW-0472">Membrane</keyword>
<evidence type="ECO:0000313" key="3">
    <source>
        <dbReference type="Proteomes" id="UP000297245"/>
    </source>
</evidence>
<feature type="transmembrane region" description="Helical" evidence="1">
    <location>
        <begin position="20"/>
        <end position="45"/>
    </location>
</feature>
<keyword evidence="1" id="KW-1133">Transmembrane helix</keyword>